<dbReference type="NCBIfam" id="TIGR00445">
    <property type="entry name" value="mraY"/>
    <property type="match status" value="1"/>
</dbReference>
<dbReference type="HAMAP" id="MF_00038">
    <property type="entry name" value="MraY"/>
    <property type="match status" value="1"/>
</dbReference>
<dbReference type="GO" id="GO:0008360">
    <property type="term" value="P:regulation of cell shape"/>
    <property type="evidence" value="ECO:0007669"/>
    <property type="project" value="UniProtKB-KW"/>
</dbReference>
<feature type="transmembrane region" description="Helical" evidence="7">
    <location>
        <begin position="311"/>
        <end position="332"/>
    </location>
</feature>
<keyword evidence="4 7" id="KW-0812">Transmembrane</keyword>
<evidence type="ECO:0000256" key="1">
    <source>
        <dbReference type="ARBA" id="ARBA00004141"/>
    </source>
</evidence>
<keyword evidence="7" id="KW-1003">Cell membrane</keyword>
<dbReference type="Pfam" id="PF00953">
    <property type="entry name" value="Glycos_transf_4"/>
    <property type="match status" value="1"/>
</dbReference>
<accession>A0A7M2YZ05</accession>
<dbReference type="GO" id="GO:0008963">
    <property type="term" value="F:phospho-N-acetylmuramoyl-pentapeptide-transferase activity"/>
    <property type="evidence" value="ECO:0007669"/>
    <property type="project" value="UniProtKB-UniRule"/>
</dbReference>
<dbReference type="OrthoDB" id="9805475at2"/>
<dbReference type="InterPro" id="IPR018480">
    <property type="entry name" value="PNAcMuramoyl-5peptid_Trfase_CS"/>
</dbReference>
<feature type="transmembrane region" description="Helical" evidence="7">
    <location>
        <begin position="150"/>
        <end position="167"/>
    </location>
</feature>
<keyword evidence="7" id="KW-0573">Peptidoglycan synthesis</keyword>
<sequence length="337" mass="36777">MVRVLIAGLVAMVIAVVIGPTFIDWLRRAGVGQQIREEGPARHIVKQGTPTMGGLLILASAIAPFLLLSRYTMPGLALLFATVGCGLIGFTDDYLKVRRRRSLGLSGRWKMLGLVLITIGIGWVVGRVGYLDTEIYFPVVDVNIDLRWLYYPFLFVVIAGTANGVNLTDGLDGLAAGTSAISLLTFLAIAAISWIRSGPPGDRSSNYLDVAIFAAALIGGVIGFLWFNAFPAEVFMGDTGSMALGGAIAVLAVMTQTEVLLVFIGAIYLIEALSVMIQVASFKRTGRRVFLMAPIHHHFEMKAWSETKIMVRFWIVGAILCTIGFVLFYRYYLSFKR</sequence>
<dbReference type="RefSeq" id="WP_114795254.1">
    <property type="nucleotide sequence ID" value="NZ_QQZY01000002.1"/>
</dbReference>
<dbReference type="EMBL" id="QQZY01000002">
    <property type="protein sequence ID" value="RDI74994.1"/>
    <property type="molecule type" value="Genomic_DNA"/>
</dbReference>
<proteinExistence type="inferred from homology"/>
<dbReference type="Pfam" id="PF10555">
    <property type="entry name" value="MraY_sig1"/>
    <property type="match status" value="1"/>
</dbReference>
<comment type="function">
    <text evidence="7">Catalyzes the initial step of the lipid cycle reactions in the biosynthesis of the cell wall peptidoglycan: transfers peptidoglycan precursor phospho-MurNAc-pentapeptide from UDP-MurNAc-pentapeptide onto the lipid carrier undecaprenyl phosphate, yielding undecaprenyl-pyrophosphoryl-MurNAc-pentapeptide, known as lipid I.</text>
</comment>
<dbReference type="PANTHER" id="PTHR22926">
    <property type="entry name" value="PHOSPHO-N-ACETYLMURAMOYL-PENTAPEPTIDE-TRANSFERASE"/>
    <property type="match status" value="1"/>
</dbReference>
<keyword evidence="7 9" id="KW-0460">Magnesium</keyword>
<feature type="transmembrane region" description="Helical" evidence="7">
    <location>
        <begin position="234"/>
        <end position="254"/>
    </location>
</feature>
<keyword evidence="7" id="KW-0132">Cell division</keyword>
<comment type="subcellular location">
    <subcellularLocation>
        <location evidence="7">Cell membrane</location>
        <topology evidence="7">Multi-pass membrane protein</topology>
    </subcellularLocation>
    <subcellularLocation>
        <location evidence="1">Membrane</location>
        <topology evidence="1">Multi-pass membrane protein</topology>
    </subcellularLocation>
</comment>
<feature type="binding site" evidence="9">
    <location>
        <position position="166"/>
    </location>
    <ligand>
        <name>Mg(2+)</name>
        <dbReference type="ChEBI" id="CHEBI:18420"/>
    </ligand>
</feature>
<comment type="similarity">
    <text evidence="2 7">Belongs to the glycosyltransferase 4 family. MraY subfamily.</text>
</comment>
<organism evidence="10 11">
    <name type="scientific">Gaiella occulta</name>
    <dbReference type="NCBI Taxonomy" id="1002870"/>
    <lineage>
        <taxon>Bacteria</taxon>
        <taxon>Bacillati</taxon>
        <taxon>Actinomycetota</taxon>
        <taxon>Thermoleophilia</taxon>
        <taxon>Gaiellales</taxon>
        <taxon>Gaiellaceae</taxon>
        <taxon>Gaiella</taxon>
    </lineage>
</organism>
<evidence type="ECO:0000256" key="4">
    <source>
        <dbReference type="ARBA" id="ARBA00022692"/>
    </source>
</evidence>
<feature type="transmembrane region" description="Helical" evidence="7">
    <location>
        <begin position="260"/>
        <end position="282"/>
    </location>
</feature>
<keyword evidence="7" id="KW-0133">Cell shape</keyword>
<dbReference type="PROSITE" id="PS01347">
    <property type="entry name" value="MRAY_1"/>
    <property type="match status" value="1"/>
</dbReference>
<dbReference type="InterPro" id="IPR003524">
    <property type="entry name" value="PNAcMuramoyl-5peptid_Trfase"/>
</dbReference>
<dbReference type="GO" id="GO:0005886">
    <property type="term" value="C:plasma membrane"/>
    <property type="evidence" value="ECO:0007669"/>
    <property type="project" value="UniProtKB-SubCell"/>
</dbReference>
<keyword evidence="3 7" id="KW-0808">Transferase</keyword>
<dbReference type="GO" id="GO:0071555">
    <property type="term" value="P:cell wall organization"/>
    <property type="evidence" value="ECO:0007669"/>
    <property type="project" value="UniProtKB-KW"/>
</dbReference>
<feature type="transmembrane region" description="Helical" evidence="7">
    <location>
        <begin position="111"/>
        <end position="130"/>
    </location>
</feature>
<reference evidence="10 11" key="1">
    <citation type="submission" date="2018-07" db="EMBL/GenBank/DDBJ databases">
        <title>High-quality-draft genome sequence of Gaiella occulta.</title>
        <authorList>
            <person name="Severino R."/>
            <person name="Froufe H.J.C."/>
            <person name="Rainey F.A."/>
            <person name="Barroso C."/>
            <person name="Albuquerque L."/>
            <person name="Lobo-Da-Cunha A."/>
            <person name="Da Costa M.S."/>
            <person name="Egas C."/>
        </authorList>
    </citation>
    <scope>NUCLEOTIDE SEQUENCE [LARGE SCALE GENOMIC DNA]</scope>
    <source>
        <strain evidence="10 11">F2-233</strain>
    </source>
</reference>
<feature type="transmembrane region" description="Helical" evidence="7">
    <location>
        <begin position="47"/>
        <end position="67"/>
    </location>
</feature>
<evidence type="ECO:0000313" key="10">
    <source>
        <dbReference type="EMBL" id="RDI74994.1"/>
    </source>
</evidence>
<feature type="binding site" evidence="9">
    <location>
        <position position="238"/>
    </location>
    <ligand>
        <name>Mg(2+)</name>
        <dbReference type="ChEBI" id="CHEBI:18420"/>
    </ligand>
</feature>
<keyword evidence="6 7" id="KW-0472">Membrane</keyword>
<gene>
    <name evidence="7" type="primary">mraY</name>
    <name evidence="10" type="ORF">Gocc_0792</name>
</gene>
<comment type="caution">
    <text evidence="10">The sequence shown here is derived from an EMBL/GenBank/DDBJ whole genome shotgun (WGS) entry which is preliminary data.</text>
</comment>
<dbReference type="EC" id="2.7.8.13" evidence="7 8"/>
<dbReference type="Proteomes" id="UP000254134">
    <property type="component" value="Unassembled WGS sequence"/>
</dbReference>
<dbReference type="GO" id="GO:0051301">
    <property type="term" value="P:cell division"/>
    <property type="evidence" value="ECO:0007669"/>
    <property type="project" value="UniProtKB-KW"/>
</dbReference>
<dbReference type="AlphaFoldDB" id="A0A7M2YZ05"/>
<keyword evidence="7" id="KW-0131">Cell cycle</keyword>
<reference evidence="11" key="2">
    <citation type="journal article" date="2019" name="MicrobiologyOpen">
        <title>High-quality draft genome sequence of Gaiella occulta isolated from a 150 meter deep mineral water borehole and comparison with the genome sequences of other deep-branching lineages of the phylum Actinobacteria.</title>
        <authorList>
            <person name="Severino R."/>
            <person name="Froufe H.J.C."/>
            <person name="Barroso C."/>
            <person name="Albuquerque L."/>
            <person name="Lobo-da-Cunha A."/>
            <person name="da Costa M.S."/>
            <person name="Egas C."/>
        </authorList>
    </citation>
    <scope>NUCLEOTIDE SEQUENCE [LARGE SCALE GENOMIC DNA]</scope>
    <source>
        <strain evidence="11">F2-233</strain>
    </source>
</reference>
<keyword evidence="7 9" id="KW-0479">Metal-binding</keyword>
<evidence type="ECO:0000256" key="8">
    <source>
        <dbReference type="NCBIfam" id="TIGR00445"/>
    </source>
</evidence>
<dbReference type="InterPro" id="IPR000715">
    <property type="entry name" value="Glycosyl_transferase_4"/>
</dbReference>
<dbReference type="PROSITE" id="PS01348">
    <property type="entry name" value="MRAY_2"/>
    <property type="match status" value="1"/>
</dbReference>
<evidence type="ECO:0000256" key="7">
    <source>
        <dbReference type="HAMAP-Rule" id="MF_00038"/>
    </source>
</evidence>
<evidence type="ECO:0000256" key="2">
    <source>
        <dbReference type="ARBA" id="ARBA00005583"/>
    </source>
</evidence>
<keyword evidence="5 7" id="KW-1133">Transmembrane helix</keyword>
<feature type="transmembrane region" description="Helical" evidence="7">
    <location>
        <begin position="207"/>
        <end position="227"/>
    </location>
</feature>
<comment type="pathway">
    <text evidence="7">Cell wall biogenesis; peptidoglycan biosynthesis.</text>
</comment>
<feature type="transmembrane region" description="Helical" evidence="7">
    <location>
        <begin position="73"/>
        <end position="90"/>
    </location>
</feature>
<feature type="transmembrane region" description="Helical" evidence="7">
    <location>
        <begin position="6"/>
        <end position="26"/>
    </location>
</feature>
<evidence type="ECO:0000256" key="6">
    <source>
        <dbReference type="ARBA" id="ARBA00023136"/>
    </source>
</evidence>
<evidence type="ECO:0000256" key="9">
    <source>
        <dbReference type="PIRSR" id="PIRSR600715-1"/>
    </source>
</evidence>
<protein>
    <recommendedName>
        <fullName evidence="7 8">Phospho-N-acetylmuramoyl-pentapeptide-transferase</fullName>
        <ecNumber evidence="7 8">2.7.8.13</ecNumber>
    </recommendedName>
    <alternativeName>
        <fullName evidence="7">UDP-MurNAc-pentapeptide phosphotransferase</fullName>
    </alternativeName>
</protein>
<dbReference type="PANTHER" id="PTHR22926:SF5">
    <property type="entry name" value="PHOSPHO-N-ACETYLMURAMOYL-PENTAPEPTIDE-TRANSFERASE HOMOLOG"/>
    <property type="match status" value="1"/>
</dbReference>
<comment type="catalytic activity">
    <reaction evidence="7">
        <text>UDP-N-acetyl-alpha-D-muramoyl-L-alanyl-gamma-D-glutamyl-meso-2,6-diaminopimeloyl-D-alanyl-D-alanine + di-trans,octa-cis-undecaprenyl phosphate = di-trans,octa-cis-undecaprenyl diphospho-N-acetyl-alpha-D-muramoyl-L-alanyl-D-glutamyl-meso-2,6-diaminopimeloyl-D-alanyl-D-alanine + UMP</text>
        <dbReference type="Rhea" id="RHEA:28386"/>
        <dbReference type="ChEBI" id="CHEBI:57865"/>
        <dbReference type="ChEBI" id="CHEBI:60392"/>
        <dbReference type="ChEBI" id="CHEBI:61386"/>
        <dbReference type="ChEBI" id="CHEBI:61387"/>
        <dbReference type="EC" id="2.7.8.13"/>
    </reaction>
</comment>
<keyword evidence="11" id="KW-1185">Reference proteome</keyword>
<dbReference type="GO" id="GO:0009252">
    <property type="term" value="P:peptidoglycan biosynthetic process"/>
    <property type="evidence" value="ECO:0007669"/>
    <property type="project" value="UniProtKB-UniRule"/>
</dbReference>
<comment type="cofactor">
    <cofactor evidence="7 9">
        <name>Mg(2+)</name>
        <dbReference type="ChEBI" id="CHEBI:18420"/>
    </cofactor>
</comment>
<evidence type="ECO:0000313" key="11">
    <source>
        <dbReference type="Proteomes" id="UP000254134"/>
    </source>
</evidence>
<evidence type="ECO:0000256" key="3">
    <source>
        <dbReference type="ARBA" id="ARBA00022679"/>
    </source>
</evidence>
<name>A0A7M2YZ05_9ACTN</name>
<feature type="transmembrane region" description="Helical" evidence="7">
    <location>
        <begin position="174"/>
        <end position="195"/>
    </location>
</feature>
<keyword evidence="7" id="KW-0961">Cell wall biogenesis/degradation</keyword>
<dbReference type="GO" id="GO:0046872">
    <property type="term" value="F:metal ion binding"/>
    <property type="evidence" value="ECO:0007669"/>
    <property type="project" value="UniProtKB-KW"/>
</dbReference>
<dbReference type="UniPathway" id="UPA00219"/>
<evidence type="ECO:0000256" key="5">
    <source>
        <dbReference type="ARBA" id="ARBA00022989"/>
    </source>
</evidence>
<dbReference type="CDD" id="cd06852">
    <property type="entry name" value="GT_MraY"/>
    <property type="match status" value="1"/>
</dbReference>